<sequence length="378" mass="42627">MNRIKTKINRKALLLALGGIFLSVILGFYLKTNHFYSKIYTGGSFFGSKKIEPKTQYNMLIMGYGGGKHEGTYLTDTMMVGHIDTVKKTVTLISLPRDMWILVPTKNKDETFHAKINSIYQMGLLPRNYPAIESKYQSVQGAAELLKTILKRVTGLTIDNYAALDFTGFTKAVDLLGGMTVSVDKSFDDYKYPIDGKENDPCGKVGEELDKAEKEATESPELIFPCRYEQLHFDSGKQLMDGKTALKYVRSRQSTQDGGDFSRARRQQLFLEAVRQKVLNLGIVTKVVPLMDELEDNIRTDVTPEQMKQFLSEADNASQYKMSHFVLSTKNYLTESHSSDRQYILIPKLGVDRWISVRAGIAKNLSGITPTLKLSPRK</sequence>
<dbReference type="PANTHER" id="PTHR33392">
    <property type="entry name" value="POLYISOPRENYL-TEICHOIC ACID--PEPTIDOGLYCAN TEICHOIC ACID TRANSFERASE TAGU"/>
    <property type="match status" value="1"/>
</dbReference>
<keyword evidence="2" id="KW-1133">Transmembrane helix</keyword>
<evidence type="ECO:0000313" key="5">
    <source>
        <dbReference type="Proteomes" id="UP000178372"/>
    </source>
</evidence>
<accession>A0A1F7GCD6</accession>
<feature type="domain" description="Cell envelope-related transcriptional attenuator" evidence="3">
    <location>
        <begin position="75"/>
        <end position="278"/>
    </location>
</feature>
<keyword evidence="2" id="KW-0472">Membrane</keyword>
<evidence type="ECO:0000256" key="2">
    <source>
        <dbReference type="SAM" id="Phobius"/>
    </source>
</evidence>
<comment type="similarity">
    <text evidence="1">Belongs to the LytR/CpsA/Psr (LCP) family.</text>
</comment>
<gene>
    <name evidence="4" type="ORF">A2690_04345</name>
</gene>
<reference evidence="4 5" key="1">
    <citation type="journal article" date="2016" name="Nat. Commun.">
        <title>Thousands of microbial genomes shed light on interconnected biogeochemical processes in an aquifer system.</title>
        <authorList>
            <person name="Anantharaman K."/>
            <person name="Brown C.T."/>
            <person name="Hug L.A."/>
            <person name="Sharon I."/>
            <person name="Castelle C.J."/>
            <person name="Probst A.J."/>
            <person name="Thomas B.C."/>
            <person name="Singh A."/>
            <person name="Wilkins M.J."/>
            <person name="Karaoz U."/>
            <person name="Brodie E.L."/>
            <person name="Williams K.H."/>
            <person name="Hubbard S.S."/>
            <person name="Banfield J.F."/>
        </authorList>
    </citation>
    <scope>NUCLEOTIDE SEQUENCE [LARGE SCALE GENOMIC DNA]</scope>
</reference>
<dbReference type="Pfam" id="PF03816">
    <property type="entry name" value="LytR_cpsA_psr"/>
    <property type="match status" value="1"/>
</dbReference>
<evidence type="ECO:0000259" key="3">
    <source>
        <dbReference type="Pfam" id="PF03816"/>
    </source>
</evidence>
<evidence type="ECO:0000313" key="4">
    <source>
        <dbReference type="EMBL" id="OGK16548.1"/>
    </source>
</evidence>
<evidence type="ECO:0000256" key="1">
    <source>
        <dbReference type="ARBA" id="ARBA00006068"/>
    </source>
</evidence>
<dbReference type="Gene3D" id="3.40.630.190">
    <property type="entry name" value="LCP protein"/>
    <property type="match status" value="1"/>
</dbReference>
<dbReference type="Proteomes" id="UP000178372">
    <property type="component" value="Unassembled WGS sequence"/>
</dbReference>
<organism evidence="4 5">
    <name type="scientific">Candidatus Roizmanbacteria bacterium RIFCSPHIGHO2_01_FULL_39_12b</name>
    <dbReference type="NCBI Taxonomy" id="1802030"/>
    <lineage>
        <taxon>Bacteria</taxon>
        <taxon>Candidatus Roizmaniibacteriota</taxon>
    </lineage>
</organism>
<proteinExistence type="inferred from homology"/>
<dbReference type="InterPro" id="IPR004474">
    <property type="entry name" value="LytR_CpsA_psr"/>
</dbReference>
<dbReference type="PANTHER" id="PTHR33392:SF6">
    <property type="entry name" value="POLYISOPRENYL-TEICHOIC ACID--PEPTIDOGLYCAN TEICHOIC ACID TRANSFERASE TAGU"/>
    <property type="match status" value="1"/>
</dbReference>
<protein>
    <recommendedName>
        <fullName evidence="3">Cell envelope-related transcriptional attenuator domain-containing protein</fullName>
    </recommendedName>
</protein>
<comment type="caution">
    <text evidence="4">The sequence shown here is derived from an EMBL/GenBank/DDBJ whole genome shotgun (WGS) entry which is preliminary data.</text>
</comment>
<keyword evidence="2" id="KW-0812">Transmembrane</keyword>
<dbReference type="EMBL" id="MFZF01000016">
    <property type="protein sequence ID" value="OGK16548.1"/>
    <property type="molecule type" value="Genomic_DNA"/>
</dbReference>
<name>A0A1F7GCD6_9BACT</name>
<dbReference type="InterPro" id="IPR050922">
    <property type="entry name" value="LytR/CpsA/Psr_CW_biosynth"/>
</dbReference>
<feature type="transmembrane region" description="Helical" evidence="2">
    <location>
        <begin position="12"/>
        <end position="30"/>
    </location>
</feature>
<dbReference type="AlphaFoldDB" id="A0A1F7GCD6"/>